<sequence>MGPRVWCKPELPCDGRGCQAIMSEMLQPDGGRAASADLSALIGAAAEPLPEIDDAAFGRMFDRFADARVVLLGEASHGTSEFYRARAAITRRLIEQHGFSVVALEADWPDARVFDAHVRRRPSPVGADEAFTRFPTWMWRNEEFDAFLSWLREHNRDLEDSEQAGVYGLDLYNLAASMRTVIRYLEQEDPEAAQVARERYGCLEPWAENPARYGRRALSGGYSRCERAVNAMLREMLEKQMSGRDGEALLDAAQSARLVRDAEAYYRAMYLGGAESWNLRDRHMFETLESLLETKGPKARAVVWAHNSHIGDARATEMGTVREELNIGQLCREKWGEQARLIGFGTHTGTVACADDWDEPTQIKKVRPSMAGSFERLSHDSGAERFLLDLRPGVHEAARQALVEPQLERMIGVIYRPETERWSHYVECRLSEQFDAWVWFDETRAVTPLATRSEEHDASADETWPSGL</sequence>
<gene>
    <name evidence="1" type="ORF">DJ018_06445</name>
</gene>
<dbReference type="Pfam" id="PF05139">
    <property type="entry name" value="Erythro_esteras"/>
    <property type="match status" value="1"/>
</dbReference>
<keyword evidence="2" id="KW-1185">Reference proteome</keyword>
<name>A0A328AUG0_9CAUL</name>
<dbReference type="SUPFAM" id="SSF159501">
    <property type="entry name" value="EreA/ChaN-like"/>
    <property type="match status" value="1"/>
</dbReference>
<reference evidence="2" key="1">
    <citation type="submission" date="2018-05" db="EMBL/GenBank/DDBJ databases">
        <authorList>
            <person name="Li X."/>
        </authorList>
    </citation>
    <scope>NUCLEOTIDE SEQUENCE [LARGE SCALE GENOMIC DNA]</scope>
    <source>
        <strain evidence="2">YIM 73061</strain>
    </source>
</reference>
<dbReference type="PANTHER" id="PTHR31299">
    <property type="entry name" value="ESTERASE, PUTATIVE (AFU_ORTHOLOGUE AFUA_1G05850)-RELATED"/>
    <property type="match status" value="1"/>
</dbReference>
<evidence type="ECO:0000313" key="1">
    <source>
        <dbReference type="EMBL" id="RAK58257.1"/>
    </source>
</evidence>
<dbReference type="Gene3D" id="3.30.1870.10">
    <property type="entry name" value="EreA-like, domain 2"/>
    <property type="match status" value="1"/>
</dbReference>
<dbReference type="GO" id="GO:0046677">
    <property type="term" value="P:response to antibiotic"/>
    <property type="evidence" value="ECO:0007669"/>
    <property type="project" value="InterPro"/>
</dbReference>
<accession>A0A328AUG0</accession>
<dbReference type="EMBL" id="QFYR01000001">
    <property type="protein sequence ID" value="RAK58257.1"/>
    <property type="molecule type" value="Genomic_DNA"/>
</dbReference>
<dbReference type="InterPro" id="IPR052036">
    <property type="entry name" value="Hydrolase/PRTase-associated"/>
</dbReference>
<dbReference type="CDD" id="cd14728">
    <property type="entry name" value="Ere-like"/>
    <property type="match status" value="1"/>
</dbReference>
<dbReference type="PIRSF" id="PIRSF036794">
    <property type="entry name" value="UCP_erythr_ester"/>
    <property type="match status" value="1"/>
</dbReference>
<dbReference type="InterPro" id="IPR007815">
    <property type="entry name" value="Emycin_Estase"/>
</dbReference>
<protein>
    <submittedName>
        <fullName evidence="1">Erythromycin esterase family protein</fullName>
    </submittedName>
</protein>
<dbReference type="PANTHER" id="PTHR31299:SF0">
    <property type="entry name" value="ESTERASE, PUTATIVE (AFU_ORTHOLOGUE AFUA_1G05850)-RELATED"/>
    <property type="match status" value="1"/>
</dbReference>
<evidence type="ECO:0000313" key="2">
    <source>
        <dbReference type="Proteomes" id="UP000249725"/>
    </source>
</evidence>
<dbReference type="AlphaFoldDB" id="A0A328AUG0"/>
<dbReference type="Gene3D" id="3.40.1660.10">
    <property type="entry name" value="EreA-like (biosynthetic domain)"/>
    <property type="match status" value="1"/>
</dbReference>
<dbReference type="Proteomes" id="UP000249725">
    <property type="component" value="Unassembled WGS sequence"/>
</dbReference>
<organism evidence="1 2">
    <name type="scientific">Phenylobacterium deserti</name>
    <dbReference type="NCBI Taxonomy" id="1914756"/>
    <lineage>
        <taxon>Bacteria</taxon>
        <taxon>Pseudomonadati</taxon>
        <taxon>Pseudomonadota</taxon>
        <taxon>Alphaproteobacteria</taxon>
        <taxon>Caulobacterales</taxon>
        <taxon>Caulobacteraceae</taxon>
        <taxon>Phenylobacterium</taxon>
    </lineage>
</organism>
<dbReference type="OrthoDB" id="9810066at2"/>
<dbReference type="InterPro" id="IPR014622">
    <property type="entry name" value="UCP036794_erythomycin"/>
</dbReference>
<comment type="caution">
    <text evidence="1">The sequence shown here is derived from an EMBL/GenBank/DDBJ whole genome shotgun (WGS) entry which is preliminary data.</text>
</comment>
<proteinExistence type="predicted"/>